<reference evidence="1 2" key="1">
    <citation type="submission" date="2022-03" db="EMBL/GenBank/DDBJ databases">
        <title>Isotopic signatures of nitrous oxide derived from detoxification processes.</title>
        <authorList>
            <person name="Behrendt U."/>
            <person name="Buchen C."/>
            <person name="Well R."/>
            <person name="Ulrich A."/>
            <person name="Rohe L."/>
            <person name="Kolb S."/>
            <person name="Schloter M."/>
            <person name="Horn M.A."/>
            <person name="Augustin J."/>
        </authorList>
    </citation>
    <scope>NUCLEOTIDE SEQUENCE [LARGE SCALE GENOMIC DNA]</scope>
    <source>
        <strain evidence="1 2">S4-C24</strain>
    </source>
</reference>
<dbReference type="EMBL" id="CP093326">
    <property type="protein sequence ID" value="UNK46882.1"/>
    <property type="molecule type" value="Genomic_DNA"/>
</dbReference>
<evidence type="ECO:0000313" key="1">
    <source>
        <dbReference type="EMBL" id="UNK46882.1"/>
    </source>
</evidence>
<evidence type="ECO:0000313" key="2">
    <source>
        <dbReference type="Proteomes" id="UP000829069"/>
    </source>
</evidence>
<organism evidence="1 2">
    <name type="scientific">Arthrobacter sulfonylureivorans</name>
    <dbReference type="NCBI Taxonomy" id="2486855"/>
    <lineage>
        <taxon>Bacteria</taxon>
        <taxon>Bacillati</taxon>
        <taxon>Actinomycetota</taxon>
        <taxon>Actinomycetes</taxon>
        <taxon>Micrococcales</taxon>
        <taxon>Micrococcaceae</taxon>
        <taxon>Arthrobacter</taxon>
    </lineage>
</organism>
<dbReference type="Proteomes" id="UP000829069">
    <property type="component" value="Chromosome"/>
</dbReference>
<dbReference type="RefSeq" id="WP_241914766.1">
    <property type="nucleotide sequence ID" value="NZ_CP093326.1"/>
</dbReference>
<proteinExistence type="predicted"/>
<accession>A0ABY3WBQ1</accession>
<keyword evidence="2" id="KW-1185">Reference proteome</keyword>
<sequence length="269" mass="29057">MAALLVAGAGARAQEALAPQIVCHSHITIDGQIKPEPRLQISPPTPWRITRNFLVAPISGVGVLIGRSLEMESCSGPSLWVMFWLPPRTSGGGTMLGDVFVAWMPPVAPAGPLSVNGYGIADEGQYVRYGPNISQTRTEEADLASHESRHVDQWAVGTLLAGPLAFPAAYIIDGALFPSSRNHFERAAGLPSGAYPPAPDNWPAPRWPDTAAIVIIALLLFRRRLRWLTRVAVGGRMHTRAHAPMRCPVHTRGWSHPVHNVTRSGGTFV</sequence>
<gene>
    <name evidence="1" type="ORF">MNQ99_05880</name>
</gene>
<name>A0ABY3WBQ1_9MICC</name>
<protein>
    <submittedName>
        <fullName evidence="1">Uncharacterized protein</fullName>
    </submittedName>
</protein>